<dbReference type="GO" id="GO:0016616">
    <property type="term" value="F:oxidoreductase activity, acting on the CH-OH group of donors, NAD or NADP as acceptor"/>
    <property type="evidence" value="ECO:0007669"/>
    <property type="project" value="InterPro"/>
</dbReference>
<dbReference type="InterPro" id="IPR020904">
    <property type="entry name" value="Sc_DH/Rdtase_CS"/>
</dbReference>
<reference evidence="5 6" key="1">
    <citation type="submission" date="2017-06" db="EMBL/GenBank/DDBJ databases">
        <title>Genome sequencing of cyanobaciteial culture collection at National Institute for Environmental Studies (NIES).</title>
        <authorList>
            <person name="Hirose Y."/>
            <person name="Shimura Y."/>
            <person name="Fujisawa T."/>
            <person name="Nakamura Y."/>
            <person name="Kawachi M."/>
        </authorList>
    </citation>
    <scope>NUCLEOTIDE SEQUENCE [LARGE SCALE GENOMIC DNA]</scope>
    <source>
        <strain evidence="5 6">NIES-4072</strain>
    </source>
</reference>
<dbReference type="PANTHER" id="PTHR43490:SF99">
    <property type="entry name" value="SHORT-CHAIN DEHYDROGENASE_REDUCTASE"/>
    <property type="match status" value="1"/>
</dbReference>
<dbReference type="Pfam" id="PF00106">
    <property type="entry name" value="adh_short"/>
    <property type="match status" value="1"/>
</dbReference>
<dbReference type="PRINTS" id="PR00081">
    <property type="entry name" value="GDHRDH"/>
</dbReference>
<evidence type="ECO:0000256" key="4">
    <source>
        <dbReference type="RuleBase" id="RU000363"/>
    </source>
</evidence>
<keyword evidence="2" id="KW-0521">NADP</keyword>
<dbReference type="CDD" id="cd05324">
    <property type="entry name" value="carb_red_PTCR-like_SDR_c"/>
    <property type="match status" value="1"/>
</dbReference>
<name>A0A2R5FE33_NOSCO</name>
<dbReference type="AlphaFoldDB" id="A0A2R5FE33"/>
<dbReference type="EMBL" id="BDUD01000001">
    <property type="protein sequence ID" value="GBG16636.1"/>
    <property type="molecule type" value="Genomic_DNA"/>
</dbReference>
<evidence type="ECO:0000256" key="3">
    <source>
        <dbReference type="ARBA" id="ARBA00023002"/>
    </source>
</evidence>
<dbReference type="PRINTS" id="PR00080">
    <property type="entry name" value="SDRFAMILY"/>
</dbReference>
<protein>
    <submittedName>
        <fullName evidence="5">Short-chain dehydrogenase/reductase SDR</fullName>
    </submittedName>
</protein>
<dbReference type="SUPFAM" id="SSF51735">
    <property type="entry name" value="NAD(P)-binding Rossmann-fold domains"/>
    <property type="match status" value="1"/>
</dbReference>
<organism evidence="5 6">
    <name type="scientific">Nostoc commune NIES-4072</name>
    <dbReference type="NCBI Taxonomy" id="2005467"/>
    <lineage>
        <taxon>Bacteria</taxon>
        <taxon>Bacillati</taxon>
        <taxon>Cyanobacteriota</taxon>
        <taxon>Cyanophyceae</taxon>
        <taxon>Nostocales</taxon>
        <taxon>Nostocaceae</taxon>
        <taxon>Nostoc</taxon>
    </lineage>
</organism>
<evidence type="ECO:0000313" key="6">
    <source>
        <dbReference type="Proteomes" id="UP000245124"/>
    </source>
</evidence>
<dbReference type="Gene3D" id="3.40.50.720">
    <property type="entry name" value="NAD(P)-binding Rossmann-like Domain"/>
    <property type="match status" value="1"/>
</dbReference>
<dbReference type="Proteomes" id="UP000245124">
    <property type="component" value="Unassembled WGS sequence"/>
</dbReference>
<dbReference type="InterPro" id="IPR002347">
    <property type="entry name" value="SDR_fam"/>
</dbReference>
<dbReference type="PROSITE" id="PS00061">
    <property type="entry name" value="ADH_SHORT"/>
    <property type="match status" value="1"/>
</dbReference>
<keyword evidence="6" id="KW-1185">Reference proteome</keyword>
<comment type="caution">
    <text evidence="5">The sequence shown here is derived from an EMBL/GenBank/DDBJ whole genome shotgun (WGS) entry which is preliminary data.</text>
</comment>
<dbReference type="OrthoDB" id="9785826at2"/>
<dbReference type="PANTHER" id="PTHR43490">
    <property type="entry name" value="(+)-NEOMENTHOL DEHYDROGENASE"/>
    <property type="match status" value="1"/>
</dbReference>
<proteinExistence type="inferred from homology"/>
<evidence type="ECO:0000256" key="1">
    <source>
        <dbReference type="ARBA" id="ARBA00006484"/>
    </source>
</evidence>
<evidence type="ECO:0000256" key="2">
    <source>
        <dbReference type="ARBA" id="ARBA00022857"/>
    </source>
</evidence>
<dbReference type="InterPro" id="IPR036291">
    <property type="entry name" value="NAD(P)-bd_dom_sf"/>
</dbReference>
<dbReference type="RefSeq" id="WP_109006975.1">
    <property type="nucleotide sequence ID" value="NZ_BDUD01000001.1"/>
</dbReference>
<dbReference type="InterPro" id="IPR045313">
    <property type="entry name" value="CBR1-like"/>
</dbReference>
<gene>
    <name evidence="5" type="ORF">NIES4072_02820</name>
</gene>
<comment type="similarity">
    <text evidence="1 4">Belongs to the short-chain dehydrogenases/reductases (SDR) family.</text>
</comment>
<keyword evidence="3" id="KW-0560">Oxidoreductase</keyword>
<accession>A0A2R5FE33</accession>
<sequence>MSEDLKGKVALITGANKGIGYEIARQLGSRGATVLVGARDIKRGEEAANKLCSNEIDARSVQLDVTDQKTIDSAAKQIESEFGKLDILVNNAGILSDGDAYGGKLRLPPSQVDIETLRHTYDTNVFGVFAVTKTLLPLLKKSTAGRIVNISSGLGSLTQNSDPNYEFANSKLLAYNSSKTAVNAITVLLAAELKDTPIKINAADPGFTATDINQNQGYRTVEQGAIAAVRLATLPDDGSSGGFFDEDGVVPW</sequence>
<evidence type="ECO:0000313" key="5">
    <source>
        <dbReference type="EMBL" id="GBG16636.1"/>
    </source>
</evidence>